<dbReference type="OrthoDB" id="136365at2"/>
<dbReference type="InterPro" id="IPR011990">
    <property type="entry name" value="TPR-like_helical_dom_sf"/>
</dbReference>
<dbReference type="RefSeq" id="WP_085108682.1">
    <property type="nucleotide sequence ID" value="NZ_LQPZ01000009.1"/>
</dbReference>
<dbReference type="SUPFAM" id="SSF48452">
    <property type="entry name" value="TPR-like"/>
    <property type="match status" value="1"/>
</dbReference>
<accession>A0A1X2EP34</accession>
<dbReference type="AlphaFoldDB" id="A0A1X2EP34"/>
<evidence type="ECO:0000313" key="2">
    <source>
        <dbReference type="Proteomes" id="UP000193090"/>
    </source>
</evidence>
<reference evidence="1 2" key="1">
    <citation type="submission" date="2016-01" db="EMBL/GenBank/DDBJ databases">
        <title>The new phylogeny of the genus Mycobacterium.</title>
        <authorList>
            <person name="Tarcisio F."/>
            <person name="Conor M."/>
            <person name="Antonella G."/>
            <person name="Elisabetta G."/>
            <person name="Giulia F.S."/>
            <person name="Sara T."/>
            <person name="Anna F."/>
            <person name="Clotilde B."/>
            <person name="Roberto B."/>
            <person name="Veronica D.S."/>
            <person name="Fabio R."/>
            <person name="Monica P."/>
            <person name="Olivier J."/>
            <person name="Enrico T."/>
            <person name="Nicola S."/>
        </authorList>
    </citation>
    <scope>NUCLEOTIDE SEQUENCE [LARGE SCALE GENOMIC DNA]</scope>
    <source>
        <strain evidence="1 2">DSM 44153</strain>
    </source>
</reference>
<dbReference type="STRING" id="1798.AWC30_04395"/>
<evidence type="ECO:0000313" key="1">
    <source>
        <dbReference type="EMBL" id="ORX07565.1"/>
    </source>
</evidence>
<dbReference type="PANTHER" id="PTHR47691:SF3">
    <property type="entry name" value="HTH-TYPE TRANSCRIPTIONAL REGULATOR RV0890C-RELATED"/>
    <property type="match status" value="1"/>
</dbReference>
<dbReference type="Proteomes" id="UP000193090">
    <property type="component" value="Unassembled WGS sequence"/>
</dbReference>
<dbReference type="EMBL" id="LQPZ01000009">
    <property type="protein sequence ID" value="ORX07565.1"/>
    <property type="molecule type" value="Genomic_DNA"/>
</dbReference>
<keyword evidence="2" id="KW-1185">Reference proteome</keyword>
<gene>
    <name evidence="1" type="ORF">AWC30_04395</name>
</gene>
<comment type="caution">
    <text evidence="1">The sequence shown here is derived from an EMBL/GenBank/DDBJ whole genome shotgun (WGS) entry which is preliminary data.</text>
</comment>
<protein>
    <submittedName>
        <fullName evidence="1">Uncharacterized protein</fullName>
    </submittedName>
</protein>
<organism evidence="1 2">
    <name type="scientific">Mycolicibacillus trivialis</name>
    <dbReference type="NCBI Taxonomy" id="1798"/>
    <lineage>
        <taxon>Bacteria</taxon>
        <taxon>Bacillati</taxon>
        <taxon>Actinomycetota</taxon>
        <taxon>Actinomycetes</taxon>
        <taxon>Mycobacteriales</taxon>
        <taxon>Mycobacteriaceae</taxon>
        <taxon>Mycolicibacillus</taxon>
    </lineage>
</organism>
<dbReference type="Gene3D" id="1.25.40.10">
    <property type="entry name" value="Tetratricopeptide repeat domain"/>
    <property type="match status" value="2"/>
</dbReference>
<dbReference type="PANTHER" id="PTHR47691">
    <property type="entry name" value="REGULATOR-RELATED"/>
    <property type="match status" value="1"/>
</dbReference>
<sequence length="458" mass="47951">MRQYALERLAESGEADAIHIRHRDHYTDAAASFDNPSGTDHHQQCTNWALSEINNLRAAFAWSRGNGDTELALRLASALQPLWLHGRVSEGLAWLDAALSAGAAAAPAAWARAVADKVVLYAFTGAFGQTDEVVPALAIARELGDPALLARVLAACGATCAFRTETAAAYLSEANGLARSLGDDWQLCQILGWQSLSAHVAGDPATAREAGREGRTIADRLGDGFVSRMCRWCVALAGWMCADLCDVAEQFRSLEADSRAANDPLWQVHGLFGVGKTLVYQGDVDGARAAATTAIDTAADITGLQQALSLGALVDAELAAGDAEAAYQTSQLAWETCPQLELLGSNVYGMAQAALAVGRVEEARRWADQAVDAASGGHRMILLAARVRVALAAGDVGLAGRDAVVALGIALEIGGYLMVPDVIECVAVLSAGCGRGVEAARLLGAAQGMRERRGLLHG</sequence>
<name>A0A1X2EP34_9MYCO</name>
<proteinExistence type="predicted"/>